<organism evidence="1 2">
    <name type="scientific">Klebsiella phage vB_KpnM-VAC25</name>
    <dbReference type="NCBI Taxonomy" id="2866703"/>
    <lineage>
        <taxon>Viruses</taxon>
        <taxon>Duplodnaviria</taxon>
        <taxon>Heunggongvirae</taxon>
        <taxon>Uroviricota</taxon>
        <taxon>Caudoviricetes</taxon>
        <taxon>Autographivirales</taxon>
        <taxon>Autoscriptoviridae</taxon>
        <taxon>Slopekvirinae</taxon>
        <taxon>Drulisvirus</taxon>
        <taxon>Drulisvirus VAC25</taxon>
    </lineage>
</organism>
<proteinExistence type="predicted"/>
<accession>A0A976M2W4</accession>
<protein>
    <submittedName>
        <fullName evidence="1">Uncharacterized protein</fullName>
    </submittedName>
</protein>
<dbReference type="Proteomes" id="UP001144669">
    <property type="component" value="Segment"/>
</dbReference>
<evidence type="ECO:0000313" key="1">
    <source>
        <dbReference type="EMBL" id="UEW68132.1"/>
    </source>
</evidence>
<evidence type="ECO:0000313" key="2">
    <source>
        <dbReference type="Proteomes" id="UP001144669"/>
    </source>
</evidence>
<sequence>MPGWLIKWIVGKGIRGNRSQNTRDYLEGLEQRQIASILCNTASSTMGTAH</sequence>
<keyword evidence="2" id="KW-1185">Reference proteome</keyword>
<name>A0A976M2W4_9CAUD</name>
<reference evidence="1" key="1">
    <citation type="submission" date="2021-07" db="EMBL/GenBank/DDBJ databases">
        <authorList>
            <person name="Bleriot I."/>
            <person name="Blasco L."/>
            <person name="Pacios O."/>
            <person name="Fernandez-Garcia L."/>
            <person name="Ambroa A."/>
            <person name="Lopez M."/>
            <person name="Ortiz-Cartagena C."/>
            <person name="Fernandez-Cuenca F."/>
            <person name="Oteo J."/>
            <person name="Pascual A."/>
            <person name="Martinez-Martinez L."/>
            <person name="Domingo-Calap P."/>
            <person name="Wood T.K."/>
            <person name="Tomas M."/>
        </authorList>
    </citation>
    <scope>NUCLEOTIDE SEQUENCE</scope>
</reference>
<dbReference type="EMBL" id="MZ571827">
    <property type="protein sequence ID" value="UEW68132.1"/>
    <property type="molecule type" value="Genomic_DNA"/>
</dbReference>